<keyword evidence="1" id="KW-1133">Transmembrane helix</keyword>
<protein>
    <submittedName>
        <fullName evidence="2">Uncharacterized protein</fullName>
    </submittedName>
</protein>
<sequence length="44" mass="4994">MSPGLLVEAPLLLLFLENYLYSRVTVYLLYIGLVPFYLVVVVSC</sequence>
<evidence type="ECO:0000313" key="2">
    <source>
        <dbReference type="EMBL" id="KUM45589.1"/>
    </source>
</evidence>
<feature type="transmembrane region" description="Helical" evidence="1">
    <location>
        <begin position="20"/>
        <end position="42"/>
    </location>
</feature>
<keyword evidence="1" id="KW-0812">Transmembrane</keyword>
<accession>A0A101LUH2</accession>
<comment type="caution">
    <text evidence="2">The sequence shown here is derived from an EMBL/GenBank/DDBJ whole genome shotgun (WGS) entry which is preliminary data.</text>
</comment>
<organism evidence="2">
    <name type="scientific">Picea glauca</name>
    <name type="common">White spruce</name>
    <name type="synonym">Pinus glauca</name>
    <dbReference type="NCBI Taxonomy" id="3330"/>
    <lineage>
        <taxon>Eukaryota</taxon>
        <taxon>Viridiplantae</taxon>
        <taxon>Streptophyta</taxon>
        <taxon>Embryophyta</taxon>
        <taxon>Tracheophyta</taxon>
        <taxon>Spermatophyta</taxon>
        <taxon>Pinopsida</taxon>
        <taxon>Pinidae</taxon>
        <taxon>Conifers I</taxon>
        <taxon>Pinales</taxon>
        <taxon>Pinaceae</taxon>
        <taxon>Picea</taxon>
    </lineage>
</organism>
<gene>
    <name evidence="2" type="ORF">ABT39_MTgene2424</name>
</gene>
<geneLocation type="mitochondrion" evidence="2"/>
<evidence type="ECO:0000256" key="1">
    <source>
        <dbReference type="SAM" id="Phobius"/>
    </source>
</evidence>
<reference evidence="2" key="1">
    <citation type="journal article" date="2015" name="Genome Biol. Evol.">
        <title>Organellar Genomes of White Spruce (Picea glauca): Assembly and Annotation.</title>
        <authorList>
            <person name="Jackman S.D."/>
            <person name="Warren R.L."/>
            <person name="Gibb E.A."/>
            <person name="Vandervalk B.P."/>
            <person name="Mohamadi H."/>
            <person name="Chu J."/>
            <person name="Raymond A."/>
            <person name="Pleasance S."/>
            <person name="Coope R."/>
            <person name="Wildung M.R."/>
            <person name="Ritland C.E."/>
            <person name="Bousquet J."/>
            <person name="Jones S.J."/>
            <person name="Bohlmann J."/>
            <person name="Birol I."/>
        </authorList>
    </citation>
    <scope>NUCLEOTIDE SEQUENCE [LARGE SCALE GENOMIC DNA]</scope>
    <source>
        <tissue evidence="2">Flushing bud</tissue>
    </source>
</reference>
<name>A0A101LUH2_PICGL</name>
<keyword evidence="2" id="KW-0496">Mitochondrion</keyword>
<proteinExistence type="predicted"/>
<keyword evidence="1" id="KW-0472">Membrane</keyword>
<dbReference type="EMBL" id="LKAM01000017">
    <property type="protein sequence ID" value="KUM45589.1"/>
    <property type="molecule type" value="Genomic_DNA"/>
</dbReference>
<dbReference type="AlphaFoldDB" id="A0A101LUH2"/>